<evidence type="ECO:0008006" key="2">
    <source>
        <dbReference type="Google" id="ProtNLM"/>
    </source>
</evidence>
<sequence>MEKAKRYSETDLADFYVVSPVFKRYSQLNLWSENFSEYRNIKYCEIYLSQYVFGYVQKHILEHFSESFLLTLYNSPKFLKFIESGFFKYINPHFLFFFQNNRFFFSEDSYEEVETFVEEYFQRYIKIFFDRDLLICLVACLYEIVPKSFRKYLNTRLKFIYKEFILIESDTKSLSNSVVILNFVKNKKNKYYPLGFVDYKNTIKFFCFDRYKANTYIKREFSYFFLTGFDYKIYKSLNFMKEARGVLKPSFSSFFLEDTIYTWGYCLINTHKKAPPQISISNCILSESSKTSTVYKYLISKKKVESSLKAYSFLLSRYNWYFYTFSQCVYKSPDRFTSNYLKKGSNNCNFQLLLESFQVSVSFDKKRNDIGIYRESANVFFEVIKPIYLKLVGTTVMVFLKRFECNLNKFYSEINFKVGFFCLAESDDILLIFYKEVFDKIEYYLKNRHKRKNLVHLLKNNYGKFCLNINDTFDSKFKNPYTRLK</sequence>
<accession>A0A7U1G3J2</accession>
<organism evidence="1">
    <name type="scientific">Laminaria solidungula</name>
    <dbReference type="NCBI Taxonomy" id="309363"/>
    <lineage>
        <taxon>Eukaryota</taxon>
        <taxon>Sar</taxon>
        <taxon>Stramenopiles</taxon>
        <taxon>Ochrophyta</taxon>
        <taxon>PX clade</taxon>
        <taxon>Phaeophyceae</taxon>
        <taxon>Laminariales</taxon>
        <taxon>Laminariaceae</taxon>
        <taxon>Laminaria</taxon>
    </lineage>
</organism>
<reference evidence="1" key="1">
    <citation type="journal article" date="2021" name="Genomics">
        <title>Analysis of organellar genomes in brown algae reveals an independent introduction of similar foreign sequences into the mitochondrial genome.</title>
        <authorList>
            <person name="Rana S."/>
            <person name="Valentin K."/>
            <person name="Riehl J."/>
            <person name="Blanfune A."/>
            <person name="Reynes L."/>
            <person name="Thibaut T."/>
            <person name="Bartsch I."/>
            <person name="Eichinger L."/>
            <person name="Gloeckner G."/>
        </authorList>
    </citation>
    <scope>NUCLEOTIDE SEQUENCE</scope>
</reference>
<dbReference type="RefSeq" id="YP_010118793.1">
    <property type="nucleotide sequence ID" value="NC_056140.1"/>
</dbReference>
<proteinExistence type="predicted"/>
<keyword evidence="1" id="KW-0496">Mitochondrion</keyword>
<dbReference type="GeneID" id="65319562"/>
<dbReference type="EMBL" id="MT732098">
    <property type="protein sequence ID" value="QQY85011.1"/>
    <property type="molecule type" value="Genomic_DNA"/>
</dbReference>
<geneLocation type="mitochondrion" evidence="1"/>
<protein>
    <recommendedName>
        <fullName evidence="2">Maturase K</fullName>
    </recommendedName>
</protein>
<evidence type="ECO:0000313" key="1">
    <source>
        <dbReference type="EMBL" id="QQY85011.1"/>
    </source>
</evidence>
<name>A0A7U1G3J2_9PHAE</name>
<dbReference type="AlphaFoldDB" id="A0A7U1G3J2"/>
<gene>
    <name evidence="1" type="primary">ORF1</name>
</gene>